<dbReference type="Proteomes" id="UP000095621">
    <property type="component" value="Unassembled WGS sequence"/>
</dbReference>
<dbReference type="EMBL" id="CZBU01000001">
    <property type="protein sequence ID" value="CUQ74709.1"/>
    <property type="molecule type" value="Genomic_DNA"/>
</dbReference>
<gene>
    <name evidence="2" type="ORF">ERS852490_00098</name>
</gene>
<reference evidence="2 3" key="1">
    <citation type="submission" date="2015-09" db="EMBL/GenBank/DDBJ databases">
        <authorList>
            <consortium name="Pathogen Informatics"/>
        </authorList>
    </citation>
    <scope>NUCLEOTIDE SEQUENCE [LARGE SCALE GENOMIC DNA]</scope>
    <source>
        <strain evidence="2 3">2789STDY5834875</strain>
    </source>
</reference>
<evidence type="ECO:0000313" key="2">
    <source>
        <dbReference type="EMBL" id="CUQ74709.1"/>
    </source>
</evidence>
<name>A0A174YPU2_9FIRM</name>
<evidence type="ECO:0000256" key="1">
    <source>
        <dbReference type="SAM" id="Phobius"/>
    </source>
</evidence>
<dbReference type="AlphaFoldDB" id="A0A174YPU2"/>
<evidence type="ECO:0000313" key="3">
    <source>
        <dbReference type="Proteomes" id="UP000095621"/>
    </source>
</evidence>
<protein>
    <submittedName>
        <fullName evidence="2">Uncharacterized protein</fullName>
    </submittedName>
</protein>
<organism evidence="2 3">
    <name type="scientific">Lachnospira eligens</name>
    <dbReference type="NCBI Taxonomy" id="39485"/>
    <lineage>
        <taxon>Bacteria</taxon>
        <taxon>Bacillati</taxon>
        <taxon>Bacillota</taxon>
        <taxon>Clostridia</taxon>
        <taxon>Lachnospirales</taxon>
        <taxon>Lachnospiraceae</taxon>
        <taxon>Lachnospira</taxon>
    </lineage>
</organism>
<keyword evidence="1" id="KW-1133">Transmembrane helix</keyword>
<accession>A0A174YPU2</accession>
<proteinExistence type="predicted"/>
<keyword evidence="1" id="KW-0812">Transmembrane</keyword>
<keyword evidence="1" id="KW-0472">Membrane</keyword>
<feature type="transmembrane region" description="Helical" evidence="1">
    <location>
        <begin position="21"/>
        <end position="39"/>
    </location>
</feature>
<sequence length="145" mass="16498">MKIPLFGRHSKRWEEQNYAQRFGGIFFPAFIALVVIFLFNEYKTAQLPTLNEEMLMNGAEYCLVTDLNEIGDADYAYEIKSGSSQEEICGIISSICIDLKGEDDLVNARYENGEYIIISNGITIGRAVINDKATIDLLKIYFYNQ</sequence>